<dbReference type="InterPro" id="IPR011989">
    <property type="entry name" value="ARM-like"/>
</dbReference>
<name>A0A3N4KJ71_9PEZI</name>
<gene>
    <name evidence="4" type="ORF">P167DRAFT_525584</name>
</gene>
<dbReference type="GO" id="GO:0042273">
    <property type="term" value="P:ribosomal large subunit biogenesis"/>
    <property type="evidence" value="ECO:0007669"/>
    <property type="project" value="TreeGrafter"/>
</dbReference>
<evidence type="ECO:0000256" key="1">
    <source>
        <dbReference type="ARBA" id="ARBA00049983"/>
    </source>
</evidence>
<evidence type="ECO:0000256" key="2">
    <source>
        <dbReference type="SAM" id="MobiDB-lite"/>
    </source>
</evidence>
<dbReference type="SUPFAM" id="SSF48371">
    <property type="entry name" value="ARM repeat"/>
    <property type="match status" value="1"/>
</dbReference>
<dbReference type="Pfam" id="PF25567">
    <property type="entry name" value="TPR_SYO1"/>
    <property type="match status" value="1"/>
</dbReference>
<protein>
    <recommendedName>
        <fullName evidence="3">SYO1-like TPR repeats domain-containing protein</fullName>
    </recommendedName>
</protein>
<feature type="compositionally biased region" description="Acidic residues" evidence="2">
    <location>
        <begin position="340"/>
        <end position="351"/>
    </location>
</feature>
<dbReference type="PANTHER" id="PTHR13347">
    <property type="entry name" value="HEAT REPEAT-CONTAINING PROTEIN 3"/>
    <property type="match status" value="1"/>
</dbReference>
<dbReference type="InterPro" id="IPR052616">
    <property type="entry name" value="SYO1-like"/>
</dbReference>
<dbReference type="OrthoDB" id="288703at2759"/>
<feature type="domain" description="SYO1-like TPR repeats" evidence="3">
    <location>
        <begin position="408"/>
        <end position="631"/>
    </location>
</feature>
<reference evidence="4 5" key="1">
    <citation type="journal article" date="2018" name="Nat. Ecol. Evol.">
        <title>Pezizomycetes genomes reveal the molecular basis of ectomycorrhizal truffle lifestyle.</title>
        <authorList>
            <person name="Murat C."/>
            <person name="Payen T."/>
            <person name="Noel B."/>
            <person name="Kuo A."/>
            <person name="Morin E."/>
            <person name="Chen J."/>
            <person name="Kohler A."/>
            <person name="Krizsan K."/>
            <person name="Balestrini R."/>
            <person name="Da Silva C."/>
            <person name="Montanini B."/>
            <person name="Hainaut M."/>
            <person name="Levati E."/>
            <person name="Barry K.W."/>
            <person name="Belfiori B."/>
            <person name="Cichocki N."/>
            <person name="Clum A."/>
            <person name="Dockter R.B."/>
            <person name="Fauchery L."/>
            <person name="Guy J."/>
            <person name="Iotti M."/>
            <person name="Le Tacon F."/>
            <person name="Lindquist E.A."/>
            <person name="Lipzen A."/>
            <person name="Malagnac F."/>
            <person name="Mello A."/>
            <person name="Molinier V."/>
            <person name="Miyauchi S."/>
            <person name="Poulain J."/>
            <person name="Riccioni C."/>
            <person name="Rubini A."/>
            <person name="Sitrit Y."/>
            <person name="Splivallo R."/>
            <person name="Traeger S."/>
            <person name="Wang M."/>
            <person name="Zifcakova L."/>
            <person name="Wipf D."/>
            <person name="Zambonelli A."/>
            <person name="Paolocci F."/>
            <person name="Nowrousian M."/>
            <person name="Ottonello S."/>
            <person name="Baldrian P."/>
            <person name="Spatafora J.W."/>
            <person name="Henrissat B."/>
            <person name="Nagy L.G."/>
            <person name="Aury J.M."/>
            <person name="Wincker P."/>
            <person name="Grigoriev I.V."/>
            <person name="Bonfante P."/>
            <person name="Martin F.M."/>
        </authorList>
    </citation>
    <scope>NUCLEOTIDE SEQUENCE [LARGE SCALE GENOMIC DNA]</scope>
    <source>
        <strain evidence="4 5">CCBAS932</strain>
    </source>
</reference>
<dbReference type="InterPro" id="IPR016024">
    <property type="entry name" value="ARM-type_fold"/>
</dbReference>
<dbReference type="GO" id="GO:0051082">
    <property type="term" value="F:unfolded protein binding"/>
    <property type="evidence" value="ECO:0007669"/>
    <property type="project" value="TreeGrafter"/>
</dbReference>
<dbReference type="EMBL" id="ML119142">
    <property type="protein sequence ID" value="RPB10570.1"/>
    <property type="molecule type" value="Genomic_DNA"/>
</dbReference>
<keyword evidence="5" id="KW-1185">Reference proteome</keyword>
<organism evidence="4 5">
    <name type="scientific">Morchella conica CCBAS932</name>
    <dbReference type="NCBI Taxonomy" id="1392247"/>
    <lineage>
        <taxon>Eukaryota</taxon>
        <taxon>Fungi</taxon>
        <taxon>Dikarya</taxon>
        <taxon>Ascomycota</taxon>
        <taxon>Pezizomycotina</taxon>
        <taxon>Pezizomycetes</taxon>
        <taxon>Pezizales</taxon>
        <taxon>Morchellaceae</taxon>
        <taxon>Morchella</taxon>
    </lineage>
</organism>
<accession>A0A3N4KJ71</accession>
<dbReference type="CDD" id="cd13394">
    <property type="entry name" value="Syo1_like"/>
    <property type="match status" value="1"/>
</dbReference>
<dbReference type="FunCoup" id="A0A3N4KJ71">
    <property type="interactions" value="241"/>
</dbReference>
<dbReference type="Gene3D" id="1.25.10.10">
    <property type="entry name" value="Leucine-rich Repeat Variant"/>
    <property type="match status" value="1"/>
</dbReference>
<sequence>MGKAKKSRSSMARAIASPTARPLNPAEVAANAALRESKIIPVVKNLGSTNTKQRSEALSAIVNLLEDSNCRNLLLRERVVQKIMEGSLNDSNQEVVVYGWGALRNVAAEEGYDQCIFMYRKDILTPVAAAITIITTAIGNITNNPSALSTPEKKLLWQYTENVIGLITSLCETSQEVVDAITKISHLLHFLISILYPSQIIPSGVQEAAAQCLHALTEENVVIVEQIIENENYVSLLLKLKDDIQPEAAIKTIFVCGTLHNISLATPDTHQISDSLTLPTLTNLVRIASTPQDPEDISLTPLSLTPDQRILAVETALEILASIATAVQSNDENEFKADADGDVELGDEEGPEDIDEDVLADMDNVVGAESGGIDDMDGSAEDILAYLLTSTAQLLLPLAQGGNGSPLALQTRAISVLNNIAWTANVTIPPDSSLWGTWEKLAYAIWDEVVVKILRANTADIELADAISGLAWAVAKGTHGKVNIEGGVVGAFIALYGAARGAGGKAVAGVDGLEGKCVGVLGCLAMAEGRLDVNKEIGVFLMTLIAAAPNTPAEPTVEAINAIMDIYADADFDYDGPVFVNCGFLAHLQKALPNVRTIVKRIDKKKFPDDRHRADEAVLNMQRFIMYKTKERS</sequence>
<dbReference type="InParanoid" id="A0A3N4KJ71"/>
<dbReference type="STRING" id="1392247.A0A3N4KJ71"/>
<dbReference type="Proteomes" id="UP000277580">
    <property type="component" value="Unassembled WGS sequence"/>
</dbReference>
<dbReference type="InterPro" id="IPR057990">
    <property type="entry name" value="TPR_SYO1"/>
</dbReference>
<evidence type="ECO:0000313" key="5">
    <source>
        <dbReference type="Proteomes" id="UP000277580"/>
    </source>
</evidence>
<evidence type="ECO:0000313" key="4">
    <source>
        <dbReference type="EMBL" id="RPB10570.1"/>
    </source>
</evidence>
<dbReference type="AlphaFoldDB" id="A0A3N4KJ71"/>
<proteinExistence type="inferred from homology"/>
<comment type="similarity">
    <text evidence="1">Belongs to the nuclear import and ribosome assembly adapter family.</text>
</comment>
<dbReference type="PANTHER" id="PTHR13347:SF1">
    <property type="entry name" value="HEAT REPEAT-CONTAINING PROTEIN 3"/>
    <property type="match status" value="1"/>
</dbReference>
<dbReference type="GO" id="GO:0006606">
    <property type="term" value="P:protein import into nucleus"/>
    <property type="evidence" value="ECO:0007669"/>
    <property type="project" value="TreeGrafter"/>
</dbReference>
<feature type="region of interest" description="Disordered" evidence="2">
    <location>
        <begin position="332"/>
        <end position="351"/>
    </location>
</feature>
<evidence type="ECO:0000259" key="3">
    <source>
        <dbReference type="Pfam" id="PF25567"/>
    </source>
</evidence>